<keyword evidence="2" id="KW-0378">Hydrolase</keyword>
<evidence type="ECO:0000256" key="1">
    <source>
        <dbReference type="ARBA" id="ARBA00010240"/>
    </source>
</evidence>
<dbReference type="GO" id="GO:0016787">
    <property type="term" value="F:hydrolase activity"/>
    <property type="evidence" value="ECO:0007669"/>
    <property type="project" value="UniProtKB-KW"/>
</dbReference>
<evidence type="ECO:0000256" key="3">
    <source>
        <dbReference type="ARBA" id="ARBA00022963"/>
    </source>
</evidence>
<accession>A0AAD3XR77</accession>
<dbReference type="PANTHER" id="PTHR32241">
    <property type="entry name" value="PATATIN-LIKE PROTEIN 6"/>
    <property type="match status" value="1"/>
</dbReference>
<evidence type="ECO:0000256" key="2">
    <source>
        <dbReference type="ARBA" id="ARBA00022801"/>
    </source>
</evidence>
<reference evidence="5" key="1">
    <citation type="submission" date="2023-05" db="EMBL/GenBank/DDBJ databases">
        <title>Nepenthes gracilis genome sequencing.</title>
        <authorList>
            <person name="Fukushima K."/>
        </authorList>
    </citation>
    <scope>NUCLEOTIDE SEQUENCE</scope>
    <source>
        <strain evidence="5">SING2019-196</strain>
    </source>
</reference>
<name>A0AAD3XR77_NEPGR</name>
<evidence type="ECO:0000313" key="5">
    <source>
        <dbReference type="EMBL" id="GMH13320.1"/>
    </source>
</evidence>
<dbReference type="GO" id="GO:0016042">
    <property type="term" value="P:lipid catabolic process"/>
    <property type="evidence" value="ECO:0007669"/>
    <property type="project" value="UniProtKB-KW"/>
</dbReference>
<organism evidence="5 6">
    <name type="scientific">Nepenthes gracilis</name>
    <name type="common">Slender pitcher plant</name>
    <dbReference type="NCBI Taxonomy" id="150966"/>
    <lineage>
        <taxon>Eukaryota</taxon>
        <taxon>Viridiplantae</taxon>
        <taxon>Streptophyta</taxon>
        <taxon>Embryophyta</taxon>
        <taxon>Tracheophyta</taxon>
        <taxon>Spermatophyta</taxon>
        <taxon>Magnoliopsida</taxon>
        <taxon>eudicotyledons</taxon>
        <taxon>Gunneridae</taxon>
        <taxon>Pentapetalae</taxon>
        <taxon>Caryophyllales</taxon>
        <taxon>Nepenthaceae</taxon>
        <taxon>Nepenthes</taxon>
    </lineage>
</organism>
<dbReference type="EMBL" id="BSYO01000012">
    <property type="protein sequence ID" value="GMH13320.1"/>
    <property type="molecule type" value="Genomic_DNA"/>
</dbReference>
<comment type="caution">
    <text evidence="5">The sequence shown here is derived from an EMBL/GenBank/DDBJ whole genome shotgun (WGS) entry which is preliminary data.</text>
</comment>
<dbReference type="AlphaFoldDB" id="A0AAD3XR77"/>
<gene>
    <name evidence="5" type="ORF">Nepgr_015161</name>
</gene>
<keyword evidence="3" id="KW-0442">Lipid degradation</keyword>
<evidence type="ECO:0000313" key="6">
    <source>
        <dbReference type="Proteomes" id="UP001279734"/>
    </source>
</evidence>
<feature type="region of interest" description="Disordered" evidence="4">
    <location>
        <begin position="63"/>
        <end position="83"/>
    </location>
</feature>
<comment type="similarity">
    <text evidence="1">Belongs to the patatin family.</text>
</comment>
<proteinExistence type="inferred from homology"/>
<keyword evidence="3" id="KW-0443">Lipid metabolism</keyword>
<evidence type="ECO:0000256" key="4">
    <source>
        <dbReference type="SAM" id="MobiDB-lite"/>
    </source>
</evidence>
<dbReference type="Proteomes" id="UP001279734">
    <property type="component" value="Unassembled WGS sequence"/>
</dbReference>
<protein>
    <submittedName>
        <fullName evidence="5">Uncharacterized protein</fullName>
    </submittedName>
</protein>
<keyword evidence="6" id="KW-1185">Reference proteome</keyword>
<sequence>MLVGVAEKMLKQKNVVSVLFGGKRISEKSNSKKLDWFSNELVLKYQRRSCRISPTVAFQQATAPVQPRLSPPCQNQEDRKMGN</sequence>
<dbReference type="PANTHER" id="PTHR32241:SF3">
    <property type="entry name" value="PATATIN-LIKE PROTEIN 6"/>
    <property type="match status" value="1"/>
</dbReference>